<dbReference type="InterPro" id="IPR013324">
    <property type="entry name" value="RNA_pol_sigma_r3/r4-like"/>
</dbReference>
<reference evidence="6 7" key="1">
    <citation type="submission" date="2023-03" db="EMBL/GenBank/DDBJ databases">
        <title>Draft assemblies of triclosan tolerant bacteria isolated from returned activated sludge.</title>
        <authorList>
            <person name="Van Hamelsveld S."/>
        </authorList>
    </citation>
    <scope>NUCLEOTIDE SEQUENCE [LARGE SCALE GENOMIC DNA]</scope>
    <source>
        <strain evidence="6 7">GW210010_S58</strain>
    </source>
</reference>
<dbReference type="InterPro" id="IPR039425">
    <property type="entry name" value="RNA_pol_sigma-70-like"/>
</dbReference>
<accession>A0ABT6APL1</accession>
<organism evidence="6 7">
    <name type="scientific">Cupriavidus basilensis</name>
    <dbReference type="NCBI Taxonomy" id="68895"/>
    <lineage>
        <taxon>Bacteria</taxon>
        <taxon>Pseudomonadati</taxon>
        <taxon>Pseudomonadota</taxon>
        <taxon>Betaproteobacteria</taxon>
        <taxon>Burkholderiales</taxon>
        <taxon>Burkholderiaceae</taxon>
        <taxon>Cupriavidus</taxon>
    </lineage>
</organism>
<comment type="caution">
    <text evidence="6">The sequence shown here is derived from an EMBL/GenBank/DDBJ whole genome shotgun (WGS) entry which is preliminary data.</text>
</comment>
<keyword evidence="2" id="KW-0805">Transcription regulation</keyword>
<dbReference type="PANTHER" id="PTHR43133">
    <property type="entry name" value="RNA POLYMERASE ECF-TYPE SIGMA FACTO"/>
    <property type="match status" value="1"/>
</dbReference>
<keyword evidence="3" id="KW-0731">Sigma factor</keyword>
<dbReference type="InterPro" id="IPR014284">
    <property type="entry name" value="RNA_pol_sigma-70_dom"/>
</dbReference>
<evidence type="ECO:0000256" key="3">
    <source>
        <dbReference type="ARBA" id="ARBA00023082"/>
    </source>
</evidence>
<dbReference type="SUPFAM" id="SSF88946">
    <property type="entry name" value="Sigma2 domain of RNA polymerase sigma factors"/>
    <property type="match status" value="1"/>
</dbReference>
<dbReference type="NCBIfam" id="TIGR02937">
    <property type="entry name" value="sigma70-ECF"/>
    <property type="match status" value="1"/>
</dbReference>
<keyword evidence="7" id="KW-1185">Reference proteome</keyword>
<dbReference type="PANTHER" id="PTHR43133:SF63">
    <property type="entry name" value="RNA POLYMERASE SIGMA FACTOR FECI-RELATED"/>
    <property type="match status" value="1"/>
</dbReference>
<dbReference type="Proteomes" id="UP001216674">
    <property type="component" value="Unassembled WGS sequence"/>
</dbReference>
<protein>
    <submittedName>
        <fullName evidence="6">RNA polymerase sigma factor</fullName>
    </submittedName>
</protein>
<evidence type="ECO:0000313" key="7">
    <source>
        <dbReference type="Proteomes" id="UP001216674"/>
    </source>
</evidence>
<comment type="similarity">
    <text evidence="1">Belongs to the sigma-70 factor family. ECF subfamily.</text>
</comment>
<evidence type="ECO:0000313" key="6">
    <source>
        <dbReference type="EMBL" id="MDF3834543.1"/>
    </source>
</evidence>
<evidence type="ECO:0000256" key="4">
    <source>
        <dbReference type="ARBA" id="ARBA00023163"/>
    </source>
</evidence>
<keyword evidence="4" id="KW-0804">Transcription</keyword>
<sequence>MALFSLASAQARAPLSPALWRARSGLAKRQGAFANEYRGRSVMAMNILYDLEAPVDDDAANEPLDEAQRRIGLQGFLTANYAHLRRRLVRHLGCPDMATECLHDAWLRLGDMEVRSAVPNPEAYVYRAACNVAIDRMRGNRSWQYAGDADIELEHLVDPSPGPDLVAETRSELAALERALQRLPRRHRAVLIALRIDEMTRQEAASRFALSLRGVDTALRQALDYCAENTGQQALVGVSTPRRALRLLPVQV</sequence>
<evidence type="ECO:0000256" key="2">
    <source>
        <dbReference type="ARBA" id="ARBA00023015"/>
    </source>
</evidence>
<feature type="domain" description="RNA polymerase sigma factor 70 region 4 type 2" evidence="5">
    <location>
        <begin position="174"/>
        <end position="224"/>
    </location>
</feature>
<dbReference type="Gene3D" id="1.10.10.10">
    <property type="entry name" value="Winged helix-like DNA-binding domain superfamily/Winged helix DNA-binding domain"/>
    <property type="match status" value="1"/>
</dbReference>
<dbReference type="SUPFAM" id="SSF88659">
    <property type="entry name" value="Sigma3 and sigma4 domains of RNA polymerase sigma factors"/>
    <property type="match status" value="1"/>
</dbReference>
<dbReference type="EMBL" id="JARJLM010000280">
    <property type="protein sequence ID" value="MDF3834543.1"/>
    <property type="molecule type" value="Genomic_DNA"/>
</dbReference>
<dbReference type="Pfam" id="PF08281">
    <property type="entry name" value="Sigma70_r4_2"/>
    <property type="match status" value="1"/>
</dbReference>
<gene>
    <name evidence="6" type="ORF">P3W85_16495</name>
</gene>
<dbReference type="InterPro" id="IPR013325">
    <property type="entry name" value="RNA_pol_sigma_r2"/>
</dbReference>
<evidence type="ECO:0000259" key="5">
    <source>
        <dbReference type="Pfam" id="PF08281"/>
    </source>
</evidence>
<evidence type="ECO:0000256" key="1">
    <source>
        <dbReference type="ARBA" id="ARBA00010641"/>
    </source>
</evidence>
<dbReference type="RefSeq" id="WP_276265564.1">
    <property type="nucleotide sequence ID" value="NZ_JARJLM010000280.1"/>
</dbReference>
<dbReference type="InterPro" id="IPR036388">
    <property type="entry name" value="WH-like_DNA-bd_sf"/>
</dbReference>
<dbReference type="InterPro" id="IPR013249">
    <property type="entry name" value="RNA_pol_sigma70_r4_t2"/>
</dbReference>
<name>A0ABT6APL1_9BURK</name>
<proteinExistence type="inferred from homology"/>